<sequence>MKTPRRNFVVEYKTTRRLSKAQPKSIWGNLDLQAVARAVETDDALPQAKPKTTMVPAAETTIITSDAPHGTEVRDPVPAAFEPQVKDPDEPTIDADQALSAKQKTVVPSYVSEPRPRKRRTRPSGARPSTVPGNRDLTVEASGAEDELAALEVENLHLKRLMIIKLRAENKELLIMLQRCR</sequence>
<evidence type="ECO:0000256" key="1">
    <source>
        <dbReference type="SAM" id="MobiDB-lite"/>
    </source>
</evidence>
<evidence type="ECO:0000313" key="2">
    <source>
        <dbReference type="EMBL" id="MEQ1409415.1"/>
    </source>
</evidence>
<dbReference type="Proteomes" id="UP001496627">
    <property type="component" value="Unassembled WGS sequence"/>
</dbReference>
<reference evidence="2 3" key="1">
    <citation type="submission" date="2024-05" db="EMBL/GenBank/DDBJ databases">
        <title>Neorhizobium sp. Rsf11, a plant growth promoting and heavy metal resistant PAH-degrader.</title>
        <authorList>
            <person name="Golubev S.N."/>
            <person name="Muratova A.Y."/>
            <person name="Markelova M.I."/>
        </authorList>
    </citation>
    <scope>NUCLEOTIDE SEQUENCE [LARGE SCALE GENOMIC DNA]</scope>
    <source>
        <strain evidence="2 3">Rsf11</strain>
    </source>
</reference>
<protein>
    <recommendedName>
        <fullName evidence="4">Transcriptional regulator</fullName>
    </recommendedName>
</protein>
<dbReference type="RefSeq" id="WP_227705479.1">
    <property type="nucleotide sequence ID" value="NZ_JBEAAL010000043.1"/>
</dbReference>
<evidence type="ECO:0000313" key="3">
    <source>
        <dbReference type="Proteomes" id="UP001496627"/>
    </source>
</evidence>
<accession>A0ABV0ME86</accession>
<name>A0ABV0ME86_9HYPH</name>
<dbReference type="EMBL" id="JBEAAL010000043">
    <property type="protein sequence ID" value="MEQ1409415.1"/>
    <property type="molecule type" value="Genomic_DNA"/>
</dbReference>
<keyword evidence="3" id="KW-1185">Reference proteome</keyword>
<comment type="caution">
    <text evidence="2">The sequence shown here is derived from an EMBL/GenBank/DDBJ whole genome shotgun (WGS) entry which is preliminary data.</text>
</comment>
<proteinExistence type="predicted"/>
<evidence type="ECO:0008006" key="4">
    <source>
        <dbReference type="Google" id="ProtNLM"/>
    </source>
</evidence>
<gene>
    <name evidence="2" type="ORF">ABK249_31415</name>
</gene>
<feature type="region of interest" description="Disordered" evidence="1">
    <location>
        <begin position="66"/>
        <end position="137"/>
    </location>
</feature>
<organism evidence="2 3">
    <name type="scientific">Neorhizobium phenanthreniclasticum</name>
    <dbReference type="NCBI Taxonomy" id="3157917"/>
    <lineage>
        <taxon>Bacteria</taxon>
        <taxon>Pseudomonadati</taxon>
        <taxon>Pseudomonadota</taxon>
        <taxon>Alphaproteobacteria</taxon>
        <taxon>Hyphomicrobiales</taxon>
        <taxon>Rhizobiaceae</taxon>
        <taxon>Rhizobium/Agrobacterium group</taxon>
        <taxon>Neorhizobium</taxon>
    </lineage>
</organism>